<keyword evidence="5 6" id="KW-0804">Transcription</keyword>
<dbReference type="Pfam" id="PF04542">
    <property type="entry name" value="Sigma70_r2"/>
    <property type="match status" value="1"/>
</dbReference>
<dbReference type="PROSITE" id="PS01063">
    <property type="entry name" value="SIGMA70_ECF"/>
    <property type="match status" value="1"/>
</dbReference>
<dbReference type="Gene3D" id="1.10.10.10">
    <property type="entry name" value="Winged helix-like DNA-binding domain superfamily/Winged helix DNA-binding domain"/>
    <property type="match status" value="1"/>
</dbReference>
<dbReference type="CDD" id="cd06171">
    <property type="entry name" value="Sigma70_r4"/>
    <property type="match status" value="1"/>
</dbReference>
<dbReference type="InterPro" id="IPR007627">
    <property type="entry name" value="RNA_pol_sigma70_r2"/>
</dbReference>
<comment type="caution">
    <text evidence="9">The sequence shown here is derived from an EMBL/GenBank/DDBJ whole genome shotgun (WGS) entry which is preliminary data.</text>
</comment>
<name>A0A7W9SSJ9_ARMRO</name>
<dbReference type="EMBL" id="JACHGW010000003">
    <property type="protein sequence ID" value="MBB6051936.1"/>
    <property type="molecule type" value="Genomic_DNA"/>
</dbReference>
<dbReference type="InterPro" id="IPR000838">
    <property type="entry name" value="RNA_pol_sigma70_ECF_CS"/>
</dbReference>
<evidence type="ECO:0000256" key="4">
    <source>
        <dbReference type="ARBA" id="ARBA00023125"/>
    </source>
</evidence>
<protein>
    <recommendedName>
        <fullName evidence="6">RNA polymerase sigma factor</fullName>
    </recommendedName>
</protein>
<dbReference type="AlphaFoldDB" id="A0A7W9SSJ9"/>
<dbReference type="GO" id="GO:0006950">
    <property type="term" value="P:response to stress"/>
    <property type="evidence" value="ECO:0007669"/>
    <property type="project" value="UniProtKB-ARBA"/>
</dbReference>
<dbReference type="GO" id="GO:0006352">
    <property type="term" value="P:DNA-templated transcription initiation"/>
    <property type="evidence" value="ECO:0007669"/>
    <property type="project" value="InterPro"/>
</dbReference>
<dbReference type="SUPFAM" id="SSF88946">
    <property type="entry name" value="Sigma2 domain of RNA polymerase sigma factors"/>
    <property type="match status" value="1"/>
</dbReference>
<evidence type="ECO:0000256" key="6">
    <source>
        <dbReference type="RuleBase" id="RU000716"/>
    </source>
</evidence>
<dbReference type="InterPro" id="IPR014284">
    <property type="entry name" value="RNA_pol_sigma-70_dom"/>
</dbReference>
<evidence type="ECO:0000313" key="10">
    <source>
        <dbReference type="Proteomes" id="UP000520814"/>
    </source>
</evidence>
<dbReference type="SUPFAM" id="SSF88659">
    <property type="entry name" value="Sigma3 and sigma4 domains of RNA polymerase sigma factors"/>
    <property type="match status" value="1"/>
</dbReference>
<evidence type="ECO:0000313" key="9">
    <source>
        <dbReference type="EMBL" id="MBB6051936.1"/>
    </source>
</evidence>
<dbReference type="GO" id="GO:0003677">
    <property type="term" value="F:DNA binding"/>
    <property type="evidence" value="ECO:0007669"/>
    <property type="project" value="UniProtKB-KW"/>
</dbReference>
<evidence type="ECO:0000256" key="2">
    <source>
        <dbReference type="ARBA" id="ARBA00023015"/>
    </source>
</evidence>
<comment type="similarity">
    <text evidence="1 6">Belongs to the sigma-70 factor family. ECF subfamily.</text>
</comment>
<proteinExistence type="inferred from homology"/>
<dbReference type="InterPro" id="IPR036388">
    <property type="entry name" value="WH-like_DNA-bd_sf"/>
</dbReference>
<evidence type="ECO:0000259" key="7">
    <source>
        <dbReference type="Pfam" id="PF04542"/>
    </source>
</evidence>
<dbReference type="PANTHER" id="PTHR43133:SF8">
    <property type="entry name" value="RNA POLYMERASE SIGMA FACTOR HI_1459-RELATED"/>
    <property type="match status" value="1"/>
</dbReference>
<evidence type="ECO:0000256" key="5">
    <source>
        <dbReference type="ARBA" id="ARBA00023163"/>
    </source>
</evidence>
<gene>
    <name evidence="9" type="ORF">HNQ39_003746</name>
</gene>
<dbReference type="Pfam" id="PF08281">
    <property type="entry name" value="Sigma70_r4_2"/>
    <property type="match status" value="1"/>
</dbReference>
<dbReference type="PANTHER" id="PTHR43133">
    <property type="entry name" value="RNA POLYMERASE ECF-TYPE SIGMA FACTO"/>
    <property type="match status" value="1"/>
</dbReference>
<reference evidence="9 10" key="1">
    <citation type="submission" date="2020-08" db="EMBL/GenBank/DDBJ databases">
        <title>Genomic Encyclopedia of Type Strains, Phase IV (KMG-IV): sequencing the most valuable type-strain genomes for metagenomic binning, comparative biology and taxonomic classification.</title>
        <authorList>
            <person name="Goeker M."/>
        </authorList>
    </citation>
    <scope>NUCLEOTIDE SEQUENCE [LARGE SCALE GENOMIC DNA]</scope>
    <source>
        <strain evidence="9 10">DSM 23562</strain>
    </source>
</reference>
<evidence type="ECO:0000256" key="3">
    <source>
        <dbReference type="ARBA" id="ARBA00023082"/>
    </source>
</evidence>
<sequence>MIWNSDTWQVHKARKGDPRALEVLLARHRPRVEGMLRRLTGNATETEDLLQETVVIAYEKLDQWKGRGAFSTWLCGIAFRQYGTLRRQQKNLPTTLLEESFEPAAPLSDPFALLSQVEAQDALEAAIAQLPEYYRSVFVLIRVEGFRYKEVAELLEIPLGTVQSRLGTATRLLYAKLAPLITHETACEGGCPTTKGTPHAL</sequence>
<dbReference type="Gene3D" id="1.10.1740.10">
    <property type="match status" value="1"/>
</dbReference>
<keyword evidence="4 6" id="KW-0238">DNA-binding</keyword>
<keyword evidence="3 6" id="KW-0731">Sigma factor</keyword>
<dbReference type="InterPro" id="IPR013324">
    <property type="entry name" value="RNA_pol_sigma_r3/r4-like"/>
</dbReference>
<dbReference type="RefSeq" id="WP_184199921.1">
    <property type="nucleotide sequence ID" value="NZ_JACHGW010000003.1"/>
</dbReference>
<feature type="domain" description="RNA polymerase sigma factor 70 region 4 type 2" evidence="8">
    <location>
        <begin position="121"/>
        <end position="166"/>
    </location>
</feature>
<keyword evidence="10" id="KW-1185">Reference proteome</keyword>
<dbReference type="InterPro" id="IPR013325">
    <property type="entry name" value="RNA_pol_sigma_r2"/>
</dbReference>
<feature type="domain" description="RNA polymerase sigma-70 region 2" evidence="7">
    <location>
        <begin position="24"/>
        <end position="89"/>
    </location>
</feature>
<dbReference type="Proteomes" id="UP000520814">
    <property type="component" value="Unassembled WGS sequence"/>
</dbReference>
<dbReference type="GO" id="GO:0016987">
    <property type="term" value="F:sigma factor activity"/>
    <property type="evidence" value="ECO:0007669"/>
    <property type="project" value="UniProtKB-KW"/>
</dbReference>
<evidence type="ECO:0000256" key="1">
    <source>
        <dbReference type="ARBA" id="ARBA00010641"/>
    </source>
</evidence>
<organism evidence="9 10">
    <name type="scientific">Armatimonas rosea</name>
    <dbReference type="NCBI Taxonomy" id="685828"/>
    <lineage>
        <taxon>Bacteria</taxon>
        <taxon>Bacillati</taxon>
        <taxon>Armatimonadota</taxon>
        <taxon>Armatimonadia</taxon>
        <taxon>Armatimonadales</taxon>
        <taxon>Armatimonadaceae</taxon>
        <taxon>Armatimonas</taxon>
    </lineage>
</organism>
<accession>A0A7W9SSJ9</accession>
<dbReference type="NCBIfam" id="TIGR02937">
    <property type="entry name" value="sigma70-ECF"/>
    <property type="match status" value="1"/>
</dbReference>
<evidence type="ECO:0000259" key="8">
    <source>
        <dbReference type="Pfam" id="PF08281"/>
    </source>
</evidence>
<dbReference type="InterPro" id="IPR039425">
    <property type="entry name" value="RNA_pol_sigma-70-like"/>
</dbReference>
<keyword evidence="2 6" id="KW-0805">Transcription regulation</keyword>
<dbReference type="InterPro" id="IPR013249">
    <property type="entry name" value="RNA_pol_sigma70_r4_t2"/>
</dbReference>